<reference evidence="2" key="1">
    <citation type="submission" date="2010-08" db="EMBL/GenBank/DDBJ databases">
        <authorList>
            <consortium name="Caenorhabditis japonica Sequencing Consortium"/>
            <person name="Wilson R.K."/>
        </authorList>
    </citation>
    <scope>NUCLEOTIDE SEQUENCE [LARGE SCALE GENOMIC DNA]</scope>
    <source>
        <strain evidence="2">DF5081</strain>
    </source>
</reference>
<dbReference type="AlphaFoldDB" id="A0A8R1EE83"/>
<dbReference type="Proteomes" id="UP000005237">
    <property type="component" value="Unassembled WGS sequence"/>
</dbReference>
<proteinExistence type="predicted"/>
<reference evidence="1" key="2">
    <citation type="submission" date="2022-06" db="UniProtKB">
        <authorList>
            <consortium name="EnsemblMetazoa"/>
        </authorList>
    </citation>
    <scope>IDENTIFICATION</scope>
    <source>
        <strain evidence="1">DF5081</strain>
    </source>
</reference>
<organism evidence="1 2">
    <name type="scientific">Caenorhabditis japonica</name>
    <dbReference type="NCBI Taxonomy" id="281687"/>
    <lineage>
        <taxon>Eukaryota</taxon>
        <taxon>Metazoa</taxon>
        <taxon>Ecdysozoa</taxon>
        <taxon>Nematoda</taxon>
        <taxon>Chromadorea</taxon>
        <taxon>Rhabditida</taxon>
        <taxon>Rhabditina</taxon>
        <taxon>Rhabditomorpha</taxon>
        <taxon>Rhabditoidea</taxon>
        <taxon>Rhabditidae</taxon>
        <taxon>Peloderinae</taxon>
        <taxon>Caenorhabditis</taxon>
    </lineage>
</organism>
<evidence type="ECO:0000313" key="2">
    <source>
        <dbReference type="Proteomes" id="UP000005237"/>
    </source>
</evidence>
<accession>A0A8R1EE83</accession>
<protein>
    <submittedName>
        <fullName evidence="1">Uncharacterized protein</fullName>
    </submittedName>
</protein>
<keyword evidence="2" id="KW-1185">Reference proteome</keyword>
<dbReference type="EnsemblMetazoa" id="CJA33191.1">
    <property type="protein sequence ID" value="CJA33191.1"/>
    <property type="gene ID" value="WBGene00209038"/>
</dbReference>
<sequence length="75" mass="8457">MWKDSSDDSALGLRKSHRRTVSLLVRRSFSWSLEINLANTLLAEILKDPVANNGLAPSRRWLLPTFSGIIYVSQS</sequence>
<name>A0A8R1EE83_CAEJA</name>
<evidence type="ECO:0000313" key="1">
    <source>
        <dbReference type="EnsemblMetazoa" id="CJA33191.1"/>
    </source>
</evidence>